<organism evidence="1 2">
    <name type="scientific">Pomacea canaliculata</name>
    <name type="common">Golden apple snail</name>
    <dbReference type="NCBI Taxonomy" id="400727"/>
    <lineage>
        <taxon>Eukaryota</taxon>
        <taxon>Metazoa</taxon>
        <taxon>Spiralia</taxon>
        <taxon>Lophotrochozoa</taxon>
        <taxon>Mollusca</taxon>
        <taxon>Gastropoda</taxon>
        <taxon>Caenogastropoda</taxon>
        <taxon>Architaenioglossa</taxon>
        <taxon>Ampullarioidea</taxon>
        <taxon>Ampullariidae</taxon>
        <taxon>Pomacea</taxon>
    </lineage>
</organism>
<accession>A0A2T7NVN5</accession>
<protein>
    <submittedName>
        <fullName evidence="1">Uncharacterized protein</fullName>
    </submittedName>
</protein>
<name>A0A2T7NVN5_POMCA</name>
<gene>
    <name evidence="1" type="ORF">C0Q70_15712</name>
</gene>
<evidence type="ECO:0000313" key="2">
    <source>
        <dbReference type="Proteomes" id="UP000245119"/>
    </source>
</evidence>
<dbReference type="Proteomes" id="UP000245119">
    <property type="component" value="Linkage Group LG9"/>
</dbReference>
<comment type="caution">
    <text evidence="1">The sequence shown here is derived from an EMBL/GenBank/DDBJ whole genome shotgun (WGS) entry which is preliminary data.</text>
</comment>
<evidence type="ECO:0000313" key="1">
    <source>
        <dbReference type="EMBL" id="PVD25214.1"/>
    </source>
</evidence>
<dbReference type="AlphaFoldDB" id="A0A2T7NVN5"/>
<sequence length="68" mass="7675">MMTMGGDEREKDVKEDACNNVKEGRAKAFVKRLQNSHHLAPSCFPECVRFISGPESQDKLRISFFAEG</sequence>
<proteinExistence type="predicted"/>
<keyword evidence="2" id="KW-1185">Reference proteome</keyword>
<dbReference type="EMBL" id="PZQS01000009">
    <property type="protein sequence ID" value="PVD25214.1"/>
    <property type="molecule type" value="Genomic_DNA"/>
</dbReference>
<reference evidence="1 2" key="1">
    <citation type="submission" date="2018-04" db="EMBL/GenBank/DDBJ databases">
        <title>The genome of golden apple snail Pomacea canaliculata provides insight into stress tolerance and invasive adaptation.</title>
        <authorList>
            <person name="Liu C."/>
            <person name="Liu B."/>
            <person name="Ren Y."/>
            <person name="Zhang Y."/>
            <person name="Wang H."/>
            <person name="Li S."/>
            <person name="Jiang F."/>
            <person name="Yin L."/>
            <person name="Zhang G."/>
            <person name="Qian W."/>
            <person name="Fan W."/>
        </authorList>
    </citation>
    <scope>NUCLEOTIDE SEQUENCE [LARGE SCALE GENOMIC DNA]</scope>
    <source>
        <strain evidence="1">SZHN2017</strain>
        <tissue evidence="1">Muscle</tissue>
    </source>
</reference>